<dbReference type="Pfam" id="PF16267">
    <property type="entry name" value="DUF4920"/>
    <property type="match status" value="1"/>
</dbReference>
<dbReference type="PROSITE" id="PS51257">
    <property type="entry name" value="PROKAR_LIPOPROTEIN"/>
    <property type="match status" value="1"/>
</dbReference>
<name>A0A5C0VK79_9SPHI</name>
<dbReference type="EMBL" id="CP043329">
    <property type="protein sequence ID" value="QEK52527.1"/>
    <property type="molecule type" value="Genomic_DNA"/>
</dbReference>
<dbReference type="RefSeq" id="WP_149075290.1">
    <property type="nucleotide sequence ID" value="NZ_CP043329.1"/>
</dbReference>
<accession>A0A5C0VK79</accession>
<gene>
    <name evidence="1" type="ORF">FYC62_13335</name>
</gene>
<sequence>MKRILLLSFTAVFAISCNSISQKVELKGPQLVKGTTYGDSVFDNNIQSLEAVKSVAEKSGATEAKITGVVTEVCQKKGCWLKVKSAEGEDLHVTFKNYAFFVPEDIAGKTVVLDGIAKIDTVSVETQRHYAEDAGKSQEEINKITTSKVKLSFEAKGVVVM</sequence>
<dbReference type="InterPro" id="IPR032577">
    <property type="entry name" value="DUF4920"/>
</dbReference>
<protein>
    <submittedName>
        <fullName evidence="1">DUF4920 domain-containing protein</fullName>
    </submittedName>
</protein>
<dbReference type="KEGG" id="pej:FYC62_13335"/>
<dbReference type="AlphaFoldDB" id="A0A5C0VK79"/>
<evidence type="ECO:0000313" key="1">
    <source>
        <dbReference type="EMBL" id="QEK52527.1"/>
    </source>
</evidence>
<organism evidence="1 2">
    <name type="scientific">Pedobacter aquae</name>
    <dbReference type="NCBI Taxonomy" id="2605747"/>
    <lineage>
        <taxon>Bacteria</taxon>
        <taxon>Pseudomonadati</taxon>
        <taxon>Bacteroidota</taxon>
        <taxon>Sphingobacteriia</taxon>
        <taxon>Sphingobacteriales</taxon>
        <taxon>Sphingobacteriaceae</taxon>
        <taxon>Pedobacter</taxon>
    </lineage>
</organism>
<reference evidence="1 2" key="1">
    <citation type="submission" date="2019-08" db="EMBL/GenBank/DDBJ databases">
        <title>Pedobacter sp. nov., isolated from Han river, South Korea.</title>
        <authorList>
            <person name="Lee D.-H."/>
            <person name="Kim Y.-S."/>
            <person name="Hwang E.-M."/>
            <person name="Le Tran T.C."/>
            <person name="Cha C.-J."/>
        </authorList>
    </citation>
    <scope>NUCLEOTIDE SEQUENCE [LARGE SCALE GENOMIC DNA]</scope>
    <source>
        <strain evidence="1 2">CJ43</strain>
    </source>
</reference>
<evidence type="ECO:0000313" key="2">
    <source>
        <dbReference type="Proteomes" id="UP000323653"/>
    </source>
</evidence>
<proteinExistence type="predicted"/>
<dbReference type="Proteomes" id="UP000323653">
    <property type="component" value="Chromosome"/>
</dbReference>
<keyword evidence="2" id="KW-1185">Reference proteome</keyword>